<evidence type="ECO:0000313" key="1">
    <source>
        <dbReference type="EMBL" id="AIQ92043.1"/>
    </source>
</evidence>
<keyword evidence="2" id="KW-1185">Reference proteome</keyword>
<dbReference type="STRING" id="693986.MOC_4288"/>
<organism evidence="1 2">
    <name type="scientific">Methylobacterium oryzae CBMB20</name>
    <dbReference type="NCBI Taxonomy" id="693986"/>
    <lineage>
        <taxon>Bacteria</taxon>
        <taxon>Pseudomonadati</taxon>
        <taxon>Pseudomonadota</taxon>
        <taxon>Alphaproteobacteria</taxon>
        <taxon>Hyphomicrobiales</taxon>
        <taxon>Methylobacteriaceae</taxon>
        <taxon>Methylobacterium</taxon>
    </lineage>
</organism>
<dbReference type="KEGG" id="mor:MOC_4288"/>
<accession>A0A089P1X7</accession>
<dbReference type="HOGENOM" id="CLU_2246860_0_0_5"/>
<gene>
    <name evidence="1" type="ORF">MOC_4288</name>
</gene>
<dbReference type="Proteomes" id="UP000029492">
    <property type="component" value="Chromosome"/>
</dbReference>
<dbReference type="AlphaFoldDB" id="A0A089P1X7"/>
<dbReference type="GeneID" id="96606031"/>
<sequence length="104" mass="11030">MTRDGNRPHPSALARYPVPIELISALFRADDAERDRLLAPMPAYGRARIAAYCADNARLAALGLKVARSCDEATLVKAAGQAVGADLYARSRAAAPTPVRLQAA</sequence>
<proteinExistence type="predicted"/>
<reference evidence="1 2" key="1">
    <citation type="journal article" date="2014" name="PLoS ONE">
        <title>Genome Information of Methylobacterium oryzae, a Plant-Probiotic Methylotroph in the Phyllosphere.</title>
        <authorList>
            <person name="Kwak M.J."/>
            <person name="Jeong H."/>
            <person name="Madhaiyan M."/>
            <person name="Lee Y."/>
            <person name="Sa T.M."/>
            <person name="Oh T.K."/>
            <person name="Kim J.F."/>
        </authorList>
    </citation>
    <scope>NUCLEOTIDE SEQUENCE [LARGE SCALE GENOMIC DNA]</scope>
    <source>
        <strain evidence="1 2">CBMB20</strain>
    </source>
</reference>
<dbReference type="RefSeq" id="WP_043354509.1">
    <property type="nucleotide sequence ID" value="NZ_CP003811.1"/>
</dbReference>
<dbReference type="eggNOG" id="ENOG503106A">
    <property type="taxonomic scope" value="Bacteria"/>
</dbReference>
<dbReference type="EMBL" id="CP003811">
    <property type="protein sequence ID" value="AIQ92043.1"/>
    <property type="molecule type" value="Genomic_DNA"/>
</dbReference>
<protein>
    <submittedName>
        <fullName evidence="1">Protein of unassigned function</fullName>
    </submittedName>
</protein>
<name>A0A089P1X7_9HYPH</name>
<evidence type="ECO:0000313" key="2">
    <source>
        <dbReference type="Proteomes" id="UP000029492"/>
    </source>
</evidence>